<feature type="domain" description="Histidine kinase/HSP90-like ATPase" evidence="1">
    <location>
        <begin position="24"/>
        <end position="146"/>
    </location>
</feature>
<evidence type="ECO:0000259" key="1">
    <source>
        <dbReference type="Pfam" id="PF13581"/>
    </source>
</evidence>
<evidence type="ECO:0000313" key="2">
    <source>
        <dbReference type="EMBL" id="MBM9466802.1"/>
    </source>
</evidence>
<dbReference type="EMBL" id="JAERWK010000008">
    <property type="protein sequence ID" value="MBM9466802.1"/>
    <property type="molecule type" value="Genomic_DNA"/>
</dbReference>
<dbReference type="InterPro" id="IPR036890">
    <property type="entry name" value="HATPase_C_sf"/>
</dbReference>
<dbReference type="GO" id="GO:0005524">
    <property type="term" value="F:ATP binding"/>
    <property type="evidence" value="ECO:0007669"/>
    <property type="project" value="UniProtKB-KW"/>
</dbReference>
<dbReference type="RefSeq" id="WP_205259764.1">
    <property type="nucleotide sequence ID" value="NZ_JAERWK010000008.1"/>
</dbReference>
<evidence type="ECO:0000313" key="3">
    <source>
        <dbReference type="Proteomes" id="UP000663792"/>
    </source>
</evidence>
<dbReference type="InterPro" id="IPR003594">
    <property type="entry name" value="HATPase_dom"/>
</dbReference>
<reference evidence="2" key="1">
    <citation type="submission" date="2021-01" db="EMBL/GenBank/DDBJ databases">
        <title>YIM 132084 draft genome.</title>
        <authorList>
            <person name="An D."/>
        </authorList>
    </citation>
    <scope>NUCLEOTIDE SEQUENCE</scope>
    <source>
        <strain evidence="2">YIM 132084</strain>
    </source>
</reference>
<dbReference type="Gene3D" id="3.30.565.10">
    <property type="entry name" value="Histidine kinase-like ATPase, C-terminal domain"/>
    <property type="match status" value="1"/>
</dbReference>
<keyword evidence="3" id="KW-1185">Reference proteome</keyword>
<dbReference type="Pfam" id="PF13581">
    <property type="entry name" value="HATPase_c_2"/>
    <property type="match status" value="1"/>
</dbReference>
<dbReference type="AlphaFoldDB" id="A0A938YA54"/>
<comment type="caution">
    <text evidence="2">The sequence shown here is derived from an EMBL/GenBank/DDBJ whole genome shotgun (WGS) entry which is preliminary data.</text>
</comment>
<dbReference type="Proteomes" id="UP000663792">
    <property type="component" value="Unassembled WGS sequence"/>
</dbReference>
<proteinExistence type="predicted"/>
<gene>
    <name evidence="2" type="ORF">JL106_05840</name>
</gene>
<protein>
    <submittedName>
        <fullName evidence="2">ATP-binding protein</fullName>
    </submittedName>
</protein>
<sequence>MTTMHGQSATHTAELRCIVDESYLDQVHEMLDGLWHTAAVAQEDAMRFGIAALEIAGNLLQHGLFDQPLVQSGDQVVVAEWTVEVDRSAIRARCRDSSAPIDGAGLLADRDPVTTLDDLGCEHGRGLALARRSVDTVVYRRLADPAGWVNEWTLERRRSA</sequence>
<keyword evidence="2" id="KW-0067">ATP-binding</keyword>
<organism evidence="2 3">
    <name type="scientific">Nakamurella leprariae</name>
    <dbReference type="NCBI Taxonomy" id="2803911"/>
    <lineage>
        <taxon>Bacteria</taxon>
        <taxon>Bacillati</taxon>
        <taxon>Actinomycetota</taxon>
        <taxon>Actinomycetes</taxon>
        <taxon>Nakamurellales</taxon>
        <taxon>Nakamurellaceae</taxon>
        <taxon>Nakamurella</taxon>
    </lineage>
</organism>
<keyword evidence="2" id="KW-0547">Nucleotide-binding</keyword>
<name>A0A938YA54_9ACTN</name>
<accession>A0A938YA54</accession>